<evidence type="ECO:0000259" key="5">
    <source>
        <dbReference type="Pfam" id="PF00535"/>
    </source>
</evidence>
<dbReference type="Pfam" id="PF00535">
    <property type="entry name" value="Glycos_transf_2"/>
    <property type="match status" value="1"/>
</dbReference>
<keyword evidence="7" id="KW-1185">Reference proteome</keyword>
<dbReference type="GO" id="GO:0016757">
    <property type="term" value="F:glycosyltransferase activity"/>
    <property type="evidence" value="ECO:0007669"/>
    <property type="project" value="UniProtKB-KW"/>
</dbReference>
<feature type="domain" description="Glycosyltransferase 2-like" evidence="5">
    <location>
        <begin position="21"/>
        <end position="179"/>
    </location>
</feature>
<dbReference type="SUPFAM" id="SSF53448">
    <property type="entry name" value="Nucleotide-diphospho-sugar transferases"/>
    <property type="match status" value="1"/>
</dbReference>
<dbReference type="Proteomes" id="UP001597277">
    <property type="component" value="Unassembled WGS sequence"/>
</dbReference>
<evidence type="ECO:0000313" key="7">
    <source>
        <dbReference type="Proteomes" id="UP001597277"/>
    </source>
</evidence>
<reference evidence="7" key="1">
    <citation type="journal article" date="2019" name="Int. J. Syst. Evol. Microbiol.">
        <title>The Global Catalogue of Microorganisms (GCM) 10K type strain sequencing project: providing services to taxonomists for standard genome sequencing and annotation.</title>
        <authorList>
            <consortium name="The Broad Institute Genomics Platform"/>
            <consortium name="The Broad Institute Genome Sequencing Center for Infectious Disease"/>
            <person name="Wu L."/>
            <person name="Ma J."/>
        </authorList>
    </citation>
    <scope>NUCLEOTIDE SEQUENCE [LARGE SCALE GENOMIC DNA]</scope>
    <source>
        <strain evidence="7">JCM 17130</strain>
    </source>
</reference>
<dbReference type="PANTHER" id="PTHR43685">
    <property type="entry name" value="GLYCOSYLTRANSFERASE"/>
    <property type="match status" value="1"/>
</dbReference>
<evidence type="ECO:0000256" key="3">
    <source>
        <dbReference type="ARBA" id="ARBA00022679"/>
    </source>
</evidence>
<evidence type="ECO:0000256" key="1">
    <source>
        <dbReference type="ARBA" id="ARBA00006739"/>
    </source>
</evidence>
<dbReference type="InterPro" id="IPR050834">
    <property type="entry name" value="Glycosyltransf_2"/>
</dbReference>
<organism evidence="6 7">
    <name type="scientific">Georgenia deserti</name>
    <dbReference type="NCBI Taxonomy" id="2093781"/>
    <lineage>
        <taxon>Bacteria</taxon>
        <taxon>Bacillati</taxon>
        <taxon>Actinomycetota</taxon>
        <taxon>Actinomycetes</taxon>
        <taxon>Micrococcales</taxon>
        <taxon>Bogoriellaceae</taxon>
        <taxon>Georgenia</taxon>
    </lineage>
</organism>
<dbReference type="PANTHER" id="PTHR43685:SF5">
    <property type="entry name" value="GLYCOSYLTRANSFERASE EPSE-RELATED"/>
    <property type="match status" value="1"/>
</dbReference>
<comment type="similarity">
    <text evidence="1">Belongs to the glycosyltransferase 2 family.</text>
</comment>
<feature type="region of interest" description="Disordered" evidence="4">
    <location>
        <begin position="292"/>
        <end position="317"/>
    </location>
</feature>
<dbReference type="Gene3D" id="3.90.550.10">
    <property type="entry name" value="Spore Coat Polysaccharide Biosynthesis Protein SpsA, Chain A"/>
    <property type="match status" value="1"/>
</dbReference>
<dbReference type="EC" id="2.4.-.-" evidence="6"/>
<proteinExistence type="inferred from homology"/>
<gene>
    <name evidence="6" type="ORF">ACFSE6_04180</name>
</gene>
<sequence length="317" mass="34568">MTDTALAPGTTGTAGEPEPFSVLMSVYGGDDAEQFRRAVRSATVEQTLRPDELVVVQDGPLPPALAVAVDELAFAGGYSPAGAVPTRVVRLPQNRGLARALQAGLAACSHDIVARADADDINLPERFEIQVPLVRDGLDLVGSAITEFEEEGAPLGMTRLLPTDPEEIAAVARFRDPFNHPSVVYRRSAVDRAGGYRHLDLMEDYWLFARMIRTGARVANVPHSLVLYRVGDGAYARRGGMRLLRSEWALQTCLYEEGFIQAKHLARNLAVRGVYRLVPESVRKPIYQSVISRRGRRSRTTGGQHQATAFHGATGAR</sequence>
<accession>A0ABW4L092</accession>
<dbReference type="EMBL" id="JBHUEE010000002">
    <property type="protein sequence ID" value="MFD1717018.1"/>
    <property type="molecule type" value="Genomic_DNA"/>
</dbReference>
<name>A0ABW4L092_9MICO</name>
<evidence type="ECO:0000313" key="6">
    <source>
        <dbReference type="EMBL" id="MFD1717018.1"/>
    </source>
</evidence>
<protein>
    <submittedName>
        <fullName evidence="6">Glycosyltransferase</fullName>
        <ecNumber evidence="6">2.4.-.-</ecNumber>
    </submittedName>
</protein>
<keyword evidence="3 6" id="KW-0808">Transferase</keyword>
<dbReference type="InterPro" id="IPR001173">
    <property type="entry name" value="Glyco_trans_2-like"/>
</dbReference>
<keyword evidence="2 6" id="KW-0328">Glycosyltransferase</keyword>
<dbReference type="InterPro" id="IPR029044">
    <property type="entry name" value="Nucleotide-diphossugar_trans"/>
</dbReference>
<evidence type="ECO:0000256" key="4">
    <source>
        <dbReference type="SAM" id="MobiDB-lite"/>
    </source>
</evidence>
<dbReference type="RefSeq" id="WP_388002473.1">
    <property type="nucleotide sequence ID" value="NZ_JBHUEE010000002.1"/>
</dbReference>
<evidence type="ECO:0000256" key="2">
    <source>
        <dbReference type="ARBA" id="ARBA00022676"/>
    </source>
</evidence>
<comment type="caution">
    <text evidence="6">The sequence shown here is derived from an EMBL/GenBank/DDBJ whole genome shotgun (WGS) entry which is preliminary data.</text>
</comment>